<keyword evidence="3" id="KW-1185">Reference proteome</keyword>
<dbReference type="VEuPathDB" id="FungiDB:I302_04618"/>
<dbReference type="EMBL" id="KI894020">
    <property type="protein sequence ID" value="OCF26927.1"/>
    <property type="molecule type" value="Genomic_DNA"/>
</dbReference>
<proteinExistence type="predicted"/>
<dbReference type="AlphaFoldDB" id="A0A1B9G7B8"/>
<dbReference type="GeneID" id="30209017"/>
<reference evidence="2" key="2">
    <citation type="submission" date="2013-07" db="EMBL/GenBank/DDBJ databases">
        <authorList>
            <consortium name="The Broad Institute Genome Sequencing Platform"/>
            <person name="Cuomo C."/>
            <person name="Litvintseva A."/>
            <person name="Chen Y."/>
            <person name="Heitman J."/>
            <person name="Sun S."/>
            <person name="Springer D."/>
            <person name="Dromer F."/>
            <person name="Young S.K."/>
            <person name="Zeng Q."/>
            <person name="Gargeya S."/>
            <person name="Fitzgerald M."/>
            <person name="Abouelleil A."/>
            <person name="Alvarado L."/>
            <person name="Berlin A.M."/>
            <person name="Chapman S.B."/>
            <person name="Dewar J."/>
            <person name="Goldberg J."/>
            <person name="Griggs A."/>
            <person name="Gujja S."/>
            <person name="Hansen M."/>
            <person name="Howarth C."/>
            <person name="Imamovic A."/>
            <person name="Larimer J."/>
            <person name="McCowan C."/>
            <person name="Murphy C."/>
            <person name="Pearson M."/>
            <person name="Priest M."/>
            <person name="Roberts A."/>
            <person name="Saif S."/>
            <person name="Shea T."/>
            <person name="Sykes S."/>
            <person name="Wortman J."/>
            <person name="Nusbaum C."/>
            <person name="Birren B."/>
        </authorList>
    </citation>
    <scope>NUCLEOTIDE SEQUENCE</scope>
    <source>
        <strain evidence="2">CBS 10118</strain>
    </source>
</reference>
<sequence>MSSPMDIPPDLIGQSGLYNSPDPLLRRLRLEQPDGKSINNVSKYFKDKEVLVLYAGSEYGENNIRGFHRDLTTFSQKYKSASVLYISTDVLPRQAENVLQGKPWLRLTFFDNSDFAPVGEPDEKDWSVGLEEVKRGEDFLQAGEVEMGEEKIQFGQEENENDYVRPLSRAGLTVLMNVFSTPSIAIYHIPTHSFLAKNVNMSSFKPENVERNYQIWKGGESTSVKISDIIDKMKWTLLLLLIAIGYHLAVRLGGEQYNFIPKVMNGINGRLNGKI</sequence>
<dbReference type="KEGG" id="kbi:30209017"/>
<evidence type="ECO:0000313" key="1">
    <source>
        <dbReference type="EMBL" id="OCF26927.1"/>
    </source>
</evidence>
<protein>
    <recommendedName>
        <fullName evidence="4">Thioredoxin-like fold domain-containing protein</fullName>
    </recommendedName>
</protein>
<evidence type="ECO:0000313" key="2">
    <source>
        <dbReference type="EMBL" id="WVW79279.1"/>
    </source>
</evidence>
<dbReference type="Proteomes" id="UP000092730">
    <property type="component" value="Chromosome 1"/>
</dbReference>
<evidence type="ECO:0000313" key="3">
    <source>
        <dbReference type="Proteomes" id="UP000092730"/>
    </source>
</evidence>
<reference evidence="1" key="3">
    <citation type="submission" date="2014-01" db="EMBL/GenBank/DDBJ databases">
        <title>Evolution of pathogenesis and genome organization in the Tremellales.</title>
        <authorList>
            <person name="Cuomo C."/>
            <person name="Litvintseva A."/>
            <person name="Heitman J."/>
            <person name="Chen Y."/>
            <person name="Sun S."/>
            <person name="Springer D."/>
            <person name="Dromer F."/>
            <person name="Young S."/>
            <person name="Zeng Q."/>
            <person name="Chapman S."/>
            <person name="Gujja S."/>
            <person name="Saif S."/>
            <person name="Birren B."/>
        </authorList>
    </citation>
    <scope>NUCLEOTIDE SEQUENCE</scope>
    <source>
        <strain evidence="1">CBS 10118</strain>
    </source>
</reference>
<accession>A0A1B9G7B8</accession>
<dbReference type="EMBL" id="CP144541">
    <property type="protein sequence ID" value="WVW79279.1"/>
    <property type="molecule type" value="Genomic_DNA"/>
</dbReference>
<name>A0A1B9G7B8_9TREE</name>
<reference evidence="2" key="4">
    <citation type="submission" date="2024-02" db="EMBL/GenBank/DDBJ databases">
        <title>Comparative genomics of Cryptococcus and Kwoniella reveals pathogenesis evolution and contrasting modes of karyotype evolution via chromosome fusion or intercentromeric recombination.</title>
        <authorList>
            <person name="Coelho M.A."/>
            <person name="David-Palma M."/>
            <person name="Shea T."/>
            <person name="Bowers K."/>
            <person name="McGinley-Smith S."/>
            <person name="Mohammad A.W."/>
            <person name="Gnirke A."/>
            <person name="Yurkov A.M."/>
            <person name="Nowrousian M."/>
            <person name="Sun S."/>
            <person name="Cuomo C.A."/>
            <person name="Heitman J."/>
        </authorList>
    </citation>
    <scope>NUCLEOTIDE SEQUENCE</scope>
    <source>
        <strain evidence="2">CBS 10118</strain>
    </source>
</reference>
<reference evidence="1" key="1">
    <citation type="submission" date="2013-07" db="EMBL/GenBank/DDBJ databases">
        <title>The Genome Sequence of Cryptococcus bestiolae CBS10118.</title>
        <authorList>
            <consortium name="The Broad Institute Genome Sequencing Platform"/>
            <person name="Cuomo C."/>
            <person name="Litvintseva A."/>
            <person name="Chen Y."/>
            <person name="Heitman J."/>
            <person name="Sun S."/>
            <person name="Springer D."/>
            <person name="Dromer F."/>
            <person name="Young S.K."/>
            <person name="Zeng Q."/>
            <person name="Gargeya S."/>
            <person name="Fitzgerald M."/>
            <person name="Abouelleil A."/>
            <person name="Alvarado L."/>
            <person name="Berlin A.M."/>
            <person name="Chapman S.B."/>
            <person name="Dewar J."/>
            <person name="Goldberg J."/>
            <person name="Griggs A."/>
            <person name="Gujja S."/>
            <person name="Hansen M."/>
            <person name="Howarth C."/>
            <person name="Imamovic A."/>
            <person name="Larimer J."/>
            <person name="McCowan C."/>
            <person name="Murphy C."/>
            <person name="Pearson M."/>
            <person name="Priest M."/>
            <person name="Roberts A."/>
            <person name="Saif S."/>
            <person name="Shea T."/>
            <person name="Sykes S."/>
            <person name="Wortman J."/>
            <person name="Nusbaum C."/>
            <person name="Birren B."/>
        </authorList>
    </citation>
    <scope>NUCLEOTIDE SEQUENCE [LARGE SCALE GENOMIC DNA]</scope>
    <source>
        <strain evidence="1">CBS 10118</strain>
    </source>
</reference>
<dbReference type="RefSeq" id="XP_019047997.1">
    <property type="nucleotide sequence ID" value="XM_019191249.1"/>
</dbReference>
<evidence type="ECO:0008006" key="4">
    <source>
        <dbReference type="Google" id="ProtNLM"/>
    </source>
</evidence>
<gene>
    <name evidence="1" type="ORF">I302_04618</name>
    <name evidence="2" type="ORF">I302_101246</name>
</gene>
<organism evidence="1">
    <name type="scientific">Kwoniella bestiolae CBS 10118</name>
    <dbReference type="NCBI Taxonomy" id="1296100"/>
    <lineage>
        <taxon>Eukaryota</taxon>
        <taxon>Fungi</taxon>
        <taxon>Dikarya</taxon>
        <taxon>Basidiomycota</taxon>
        <taxon>Agaricomycotina</taxon>
        <taxon>Tremellomycetes</taxon>
        <taxon>Tremellales</taxon>
        <taxon>Cryptococcaceae</taxon>
        <taxon>Kwoniella</taxon>
    </lineage>
</organism>
<dbReference type="OrthoDB" id="409136at2759"/>